<keyword evidence="1" id="KW-0812">Transmembrane</keyword>
<organism evidence="2">
    <name type="scientific">Arundo donax</name>
    <name type="common">Giant reed</name>
    <name type="synonym">Donax arundinaceus</name>
    <dbReference type="NCBI Taxonomy" id="35708"/>
    <lineage>
        <taxon>Eukaryota</taxon>
        <taxon>Viridiplantae</taxon>
        <taxon>Streptophyta</taxon>
        <taxon>Embryophyta</taxon>
        <taxon>Tracheophyta</taxon>
        <taxon>Spermatophyta</taxon>
        <taxon>Magnoliopsida</taxon>
        <taxon>Liliopsida</taxon>
        <taxon>Poales</taxon>
        <taxon>Poaceae</taxon>
        <taxon>PACMAD clade</taxon>
        <taxon>Arundinoideae</taxon>
        <taxon>Arundineae</taxon>
        <taxon>Arundo</taxon>
    </lineage>
</organism>
<reference evidence="2" key="1">
    <citation type="submission" date="2014-09" db="EMBL/GenBank/DDBJ databases">
        <authorList>
            <person name="Magalhaes I.L.F."/>
            <person name="Oliveira U."/>
            <person name="Santos F.R."/>
            <person name="Vidigal T.H.D.A."/>
            <person name="Brescovit A.D."/>
            <person name="Santos A.J."/>
        </authorList>
    </citation>
    <scope>NUCLEOTIDE SEQUENCE</scope>
    <source>
        <tissue evidence="2">Shoot tissue taken approximately 20 cm above the soil surface</tissue>
    </source>
</reference>
<protein>
    <submittedName>
        <fullName evidence="2">Uncharacterized protein</fullName>
    </submittedName>
</protein>
<reference evidence="2" key="2">
    <citation type="journal article" date="2015" name="Data Brief">
        <title>Shoot transcriptome of the giant reed, Arundo donax.</title>
        <authorList>
            <person name="Barrero R.A."/>
            <person name="Guerrero F.D."/>
            <person name="Moolhuijzen P."/>
            <person name="Goolsby J.A."/>
            <person name="Tidwell J."/>
            <person name="Bellgard S.E."/>
            <person name="Bellgard M.I."/>
        </authorList>
    </citation>
    <scope>NUCLEOTIDE SEQUENCE</scope>
    <source>
        <tissue evidence="2">Shoot tissue taken approximately 20 cm above the soil surface</tissue>
    </source>
</reference>
<evidence type="ECO:0000256" key="1">
    <source>
        <dbReference type="SAM" id="Phobius"/>
    </source>
</evidence>
<dbReference type="EMBL" id="GBRH01198815">
    <property type="protein sequence ID" value="JAD99080.1"/>
    <property type="molecule type" value="Transcribed_RNA"/>
</dbReference>
<sequence>MSILPVYVLSKTTLMEMLALCYICLPVFSIFVLFIGVNYVFSDTNAVVIFFYRTI</sequence>
<name>A0A0A9EMM3_ARUDO</name>
<proteinExistence type="predicted"/>
<accession>A0A0A9EMM3</accession>
<dbReference type="AlphaFoldDB" id="A0A0A9EMM3"/>
<keyword evidence="1" id="KW-0472">Membrane</keyword>
<feature type="transmembrane region" description="Helical" evidence="1">
    <location>
        <begin position="20"/>
        <end position="41"/>
    </location>
</feature>
<keyword evidence="1" id="KW-1133">Transmembrane helix</keyword>
<evidence type="ECO:0000313" key="2">
    <source>
        <dbReference type="EMBL" id="JAD99080.1"/>
    </source>
</evidence>